<protein>
    <recommendedName>
        <fullName evidence="4">Polyprotein protein</fullName>
    </recommendedName>
</protein>
<reference evidence="2 3" key="1">
    <citation type="submission" date="2020-09" db="EMBL/GenBank/DDBJ databases">
        <title>De no assembly of potato wild relative species, Solanum commersonii.</title>
        <authorList>
            <person name="Cho K."/>
        </authorList>
    </citation>
    <scope>NUCLEOTIDE SEQUENCE [LARGE SCALE GENOMIC DNA]</scope>
    <source>
        <strain evidence="2">LZ3.2</strain>
        <tissue evidence="2">Leaf</tissue>
    </source>
</reference>
<feature type="region of interest" description="Disordered" evidence="1">
    <location>
        <begin position="40"/>
        <end position="76"/>
    </location>
</feature>
<evidence type="ECO:0000256" key="1">
    <source>
        <dbReference type="SAM" id="MobiDB-lite"/>
    </source>
</evidence>
<sequence>MGTLSHSASWVELTESLDSSPIFLISPFNRISNMVRTNLTEQPQKKTKGITINKGGSNPPKRKRDDLQLRDKGKRKKHIEKKGVYIEPQADHFEPKDEEPLIFRRDFCTSYGELVPKNKNKASEFRSVKMVRVRGKEVQCHSEHINVVLGRLLHSVLPYQGLPIVTSLDDLKGWLAQMISNTTPSVEAEFTREEGDRRRAAPADTTYENDVDSLPAGSSSSTPASEPSGTSAHFPSSQGETFKISALKVKVADLRKDIDYSKATDITSLMWDADDEDAPETLEIPQGTIGYVQRAGIEEKESDVETDEEVIFVHEEKMHESIDEGVFSDLPDLVETVVQPVI</sequence>
<comment type="caution">
    <text evidence="2">The sequence shown here is derived from an EMBL/GenBank/DDBJ whole genome shotgun (WGS) entry which is preliminary data.</text>
</comment>
<feature type="compositionally biased region" description="Basic and acidic residues" evidence="1">
    <location>
        <begin position="189"/>
        <end position="201"/>
    </location>
</feature>
<dbReference type="PANTHER" id="PTHR33180">
    <property type="entry name" value="PHOTOSYSTEM II CP43 REACTION CENTER PROTEIN"/>
    <property type="match status" value="1"/>
</dbReference>
<evidence type="ECO:0000313" key="3">
    <source>
        <dbReference type="Proteomes" id="UP000824120"/>
    </source>
</evidence>
<feature type="region of interest" description="Disordered" evidence="1">
    <location>
        <begin position="185"/>
        <end position="237"/>
    </location>
</feature>
<evidence type="ECO:0008006" key="4">
    <source>
        <dbReference type="Google" id="ProtNLM"/>
    </source>
</evidence>
<gene>
    <name evidence="2" type="ORF">H5410_031987</name>
</gene>
<dbReference type="PANTHER" id="PTHR33180:SF31">
    <property type="entry name" value="POLYPROTEIN PROTEIN"/>
    <property type="match status" value="1"/>
</dbReference>
<accession>A0A9J5YJW3</accession>
<keyword evidence="3" id="KW-1185">Reference proteome</keyword>
<dbReference type="EMBL" id="JACXVP010000006">
    <property type="protein sequence ID" value="KAG5600617.1"/>
    <property type="molecule type" value="Genomic_DNA"/>
</dbReference>
<evidence type="ECO:0000313" key="2">
    <source>
        <dbReference type="EMBL" id="KAG5600617.1"/>
    </source>
</evidence>
<organism evidence="2 3">
    <name type="scientific">Solanum commersonii</name>
    <name type="common">Commerson's wild potato</name>
    <name type="synonym">Commerson's nightshade</name>
    <dbReference type="NCBI Taxonomy" id="4109"/>
    <lineage>
        <taxon>Eukaryota</taxon>
        <taxon>Viridiplantae</taxon>
        <taxon>Streptophyta</taxon>
        <taxon>Embryophyta</taxon>
        <taxon>Tracheophyta</taxon>
        <taxon>Spermatophyta</taxon>
        <taxon>Magnoliopsida</taxon>
        <taxon>eudicotyledons</taxon>
        <taxon>Gunneridae</taxon>
        <taxon>Pentapetalae</taxon>
        <taxon>asterids</taxon>
        <taxon>lamiids</taxon>
        <taxon>Solanales</taxon>
        <taxon>Solanaceae</taxon>
        <taxon>Solanoideae</taxon>
        <taxon>Solaneae</taxon>
        <taxon>Solanum</taxon>
    </lineage>
</organism>
<dbReference type="Proteomes" id="UP000824120">
    <property type="component" value="Chromosome 6"/>
</dbReference>
<proteinExistence type="predicted"/>
<name>A0A9J5YJW3_SOLCO</name>
<dbReference type="AlphaFoldDB" id="A0A9J5YJW3"/>
<feature type="compositionally biased region" description="Low complexity" evidence="1">
    <location>
        <begin position="213"/>
        <end position="232"/>
    </location>
</feature>